<sequence>MDSQLFRGFLKHTLFPPENFQPSCITLPNGINVKHSEIGVVEVTPPVSEKAIIISSGIHGDETAPVELVDDLVGGILEQQITPKNRVLFIIAHPKAIHAHTRFIKENLNRLFTSLNPIRNEECTLANRLQEKVKHFFDSVDDERWHFDLHCAIRASQHYMFGVVPASTKATDVRPLIAFLKAAHMDAVLLSQTPSSTFSWFSAENYGAMAATFEMGRVAPLYQNNMAEFVPLREALIAMLEERYLPQESQTKSFSSYKVTRTITKTDASFQLAFSDDTANFTFFQEGELLAEENGVLYHALPGGEAVVFPNANVAIGQRAALLVQPFEPDDAQPLYVNVERKSGTFAAS</sequence>
<dbReference type="UniPathway" id="UPA00185">
    <property type="reaction ID" value="UER00283"/>
</dbReference>
<dbReference type="AlphaFoldDB" id="D0IAN5"/>
<comment type="catalytic activity">
    <reaction evidence="5">
        <text>N-succinyl-L-glutamate + H2O = L-glutamate + succinate</text>
        <dbReference type="Rhea" id="RHEA:15169"/>
        <dbReference type="ChEBI" id="CHEBI:15377"/>
        <dbReference type="ChEBI" id="CHEBI:29985"/>
        <dbReference type="ChEBI" id="CHEBI:30031"/>
        <dbReference type="ChEBI" id="CHEBI:58763"/>
        <dbReference type="EC" id="3.5.1.96"/>
    </reaction>
</comment>
<proteinExistence type="inferred from homology"/>
<dbReference type="PANTHER" id="PTHR15162">
    <property type="entry name" value="ASPARTOACYLASE"/>
    <property type="match status" value="1"/>
</dbReference>
<evidence type="ECO:0000313" key="9">
    <source>
        <dbReference type="Proteomes" id="UP000003604"/>
    </source>
</evidence>
<dbReference type="GO" id="GO:0009017">
    <property type="term" value="F:succinylglutamate desuccinylase activity"/>
    <property type="evidence" value="ECO:0007669"/>
    <property type="project" value="UniProtKB-EC"/>
</dbReference>
<dbReference type="Proteomes" id="UP000003604">
    <property type="component" value="Unassembled WGS sequence"/>
</dbReference>
<feature type="binding site" evidence="5">
    <location>
        <position position="150"/>
    </location>
    <ligand>
        <name>Zn(2+)</name>
        <dbReference type="ChEBI" id="CHEBI:29105"/>
    </ligand>
</feature>
<protein>
    <recommendedName>
        <fullName evidence="5">Succinylglutamate desuccinylase</fullName>
        <ecNumber evidence="5">3.5.1.96</ecNumber>
    </recommendedName>
</protein>
<dbReference type="GO" id="GO:0019544">
    <property type="term" value="P:L-arginine catabolic process to L-glutamate"/>
    <property type="evidence" value="ECO:0007669"/>
    <property type="project" value="UniProtKB-UniRule"/>
</dbReference>
<evidence type="ECO:0000256" key="4">
    <source>
        <dbReference type="ARBA" id="ARBA00022833"/>
    </source>
</evidence>
<dbReference type="GeneID" id="58897705"/>
<dbReference type="Pfam" id="PF04952">
    <property type="entry name" value="AstE_AspA_hybrid"/>
    <property type="match status" value="1"/>
</dbReference>
<keyword evidence="9" id="KW-1185">Reference proteome</keyword>
<accession>D0IAN5</accession>
<feature type="domain" description="AstE/AspA barrel-sandwich hybrid" evidence="6">
    <location>
        <begin position="253"/>
        <end position="326"/>
    </location>
</feature>
<comment type="similarity">
    <text evidence="5">Belongs to the AspA/AstE family. Succinylglutamate desuccinylase subfamily.</text>
</comment>
<dbReference type="HAMAP" id="MF_00767">
    <property type="entry name" value="Arg_catab_AstE"/>
    <property type="match status" value="1"/>
</dbReference>
<dbReference type="NCBIfam" id="NF003706">
    <property type="entry name" value="PRK05324.1"/>
    <property type="match status" value="1"/>
</dbReference>
<dbReference type="OrthoDB" id="5290473at2"/>
<keyword evidence="2 5" id="KW-0479">Metal-binding</keyword>
<dbReference type="Gene3D" id="3.40.630.10">
    <property type="entry name" value="Zn peptidases"/>
    <property type="match status" value="1"/>
</dbReference>
<organism evidence="8 9">
    <name type="scientific">Grimontia hollisae CIP 101886</name>
    <dbReference type="NCBI Taxonomy" id="675812"/>
    <lineage>
        <taxon>Bacteria</taxon>
        <taxon>Pseudomonadati</taxon>
        <taxon>Pseudomonadota</taxon>
        <taxon>Gammaproteobacteria</taxon>
        <taxon>Vibrionales</taxon>
        <taxon>Vibrionaceae</taxon>
        <taxon>Grimontia</taxon>
    </lineage>
</organism>
<dbReference type="eggNOG" id="COG2988">
    <property type="taxonomic scope" value="Bacteria"/>
</dbReference>
<feature type="binding site" evidence="5">
    <location>
        <position position="62"/>
    </location>
    <ligand>
        <name>Zn(2+)</name>
        <dbReference type="ChEBI" id="CHEBI:29105"/>
    </ligand>
</feature>
<evidence type="ECO:0000259" key="7">
    <source>
        <dbReference type="Pfam" id="PF24827"/>
    </source>
</evidence>
<dbReference type="InterPro" id="IPR016681">
    <property type="entry name" value="SuccinylGlu_desuccinylase"/>
</dbReference>
<dbReference type="SUPFAM" id="SSF53187">
    <property type="entry name" value="Zn-dependent exopeptidases"/>
    <property type="match status" value="1"/>
</dbReference>
<evidence type="ECO:0000256" key="5">
    <source>
        <dbReference type="HAMAP-Rule" id="MF_00767"/>
    </source>
</evidence>
<evidence type="ECO:0000256" key="2">
    <source>
        <dbReference type="ARBA" id="ARBA00022723"/>
    </source>
</evidence>
<keyword evidence="1 5" id="KW-0056">Arginine metabolism</keyword>
<dbReference type="InterPro" id="IPR007036">
    <property type="entry name" value="Aste_AspA_hybrid_dom"/>
</dbReference>
<dbReference type="PANTHER" id="PTHR15162:SF7">
    <property type="entry name" value="SUCCINYLGLUTAMATE DESUCCINYLASE"/>
    <property type="match status" value="1"/>
</dbReference>
<dbReference type="GO" id="GO:0016788">
    <property type="term" value="F:hydrolase activity, acting on ester bonds"/>
    <property type="evidence" value="ECO:0007669"/>
    <property type="project" value="UniProtKB-UniRule"/>
</dbReference>
<dbReference type="EC" id="3.5.1.96" evidence="5"/>
<feature type="active site" evidence="5">
    <location>
        <position position="214"/>
    </location>
</feature>
<comment type="pathway">
    <text evidence="5">Amino-acid degradation; L-arginine degradation via AST pathway; L-glutamate and succinate from L-arginine: step 5/5.</text>
</comment>
<dbReference type="GO" id="GO:0019545">
    <property type="term" value="P:L-arginine catabolic process to succinate"/>
    <property type="evidence" value="ECO:0007669"/>
    <property type="project" value="UniProtKB-UniRule"/>
</dbReference>
<comment type="function">
    <text evidence="5">Transforms N(2)-succinylglutamate into succinate and glutamate.</text>
</comment>
<evidence type="ECO:0000313" key="8">
    <source>
        <dbReference type="EMBL" id="EEY70953.1"/>
    </source>
</evidence>
<gene>
    <name evidence="5" type="primary">astE</name>
    <name evidence="8" type="ORF">VHA_002812</name>
</gene>
<feature type="binding site" evidence="5">
    <location>
        <position position="59"/>
    </location>
    <ligand>
        <name>Zn(2+)</name>
        <dbReference type="ChEBI" id="CHEBI:29105"/>
    </ligand>
</feature>
<feature type="domain" description="Succinylglutamate desuccinylase/Aspartoacylase catalytic" evidence="7">
    <location>
        <begin position="50"/>
        <end position="238"/>
    </location>
</feature>
<dbReference type="InterPro" id="IPR050178">
    <property type="entry name" value="AspA/AstE_fam"/>
</dbReference>
<dbReference type="EMBL" id="ADAQ01000013">
    <property type="protein sequence ID" value="EEY70953.1"/>
    <property type="molecule type" value="Genomic_DNA"/>
</dbReference>
<dbReference type="RefSeq" id="WP_005505537.1">
    <property type="nucleotide sequence ID" value="NZ_ADAQ01000013.1"/>
</dbReference>
<dbReference type="InterPro" id="IPR055438">
    <property type="entry name" value="AstE_AspA_cat"/>
</dbReference>
<dbReference type="GO" id="GO:0008270">
    <property type="term" value="F:zinc ion binding"/>
    <property type="evidence" value="ECO:0007669"/>
    <property type="project" value="UniProtKB-UniRule"/>
</dbReference>
<comment type="caution">
    <text evidence="8">The sequence shown here is derived from an EMBL/GenBank/DDBJ whole genome shotgun (WGS) entry which is preliminary data.</text>
</comment>
<keyword evidence="3 5" id="KW-0378">Hydrolase</keyword>
<comment type="cofactor">
    <cofactor evidence="5">
        <name>Zn(2+)</name>
        <dbReference type="ChEBI" id="CHEBI:29105"/>
    </cofactor>
    <text evidence="5">Binds 1 zinc ion per subunit.</text>
</comment>
<reference evidence="8 9" key="1">
    <citation type="submission" date="2009-10" db="EMBL/GenBank/DDBJ databases">
        <authorList>
            <consortium name="Los Alamos National Laboratory (LANL)"/>
            <consortium name="National Microbial Pathogen Data Resource (NMPDR)"/>
            <person name="Saunders E.H."/>
            <person name="Munk A.C."/>
            <person name="Tapia R."/>
            <person name="Green L."/>
            <person name="Rogers Y."/>
            <person name="Detter J.C."/>
            <person name="Bruce D."/>
            <person name="Brettin T.S."/>
            <person name="Colwell R.R."/>
            <person name="Huq A."/>
            <person name="Grim C.J."/>
            <person name="Hasan N.A."/>
            <person name="Bartels D."/>
            <person name="Vonstein V."/>
        </authorList>
    </citation>
    <scope>NUCLEOTIDE SEQUENCE [LARGE SCALE GENOMIC DNA]</scope>
    <source>
        <strain evidence="8 9">CIP 101886</strain>
    </source>
</reference>
<keyword evidence="4 5" id="KW-0862">Zinc</keyword>
<name>D0IAN5_GRIHO</name>
<dbReference type="Pfam" id="PF24827">
    <property type="entry name" value="AstE_AspA_cat"/>
    <property type="match status" value="1"/>
</dbReference>
<evidence type="ECO:0000256" key="3">
    <source>
        <dbReference type="ARBA" id="ARBA00022801"/>
    </source>
</evidence>
<evidence type="ECO:0000256" key="1">
    <source>
        <dbReference type="ARBA" id="ARBA00022503"/>
    </source>
</evidence>
<evidence type="ECO:0000259" key="6">
    <source>
        <dbReference type="Pfam" id="PF04952"/>
    </source>
</evidence>